<keyword evidence="3" id="KW-1185">Reference proteome</keyword>
<feature type="region of interest" description="Disordered" evidence="1">
    <location>
        <begin position="93"/>
        <end position="120"/>
    </location>
</feature>
<evidence type="ECO:0000256" key="1">
    <source>
        <dbReference type="SAM" id="MobiDB-lite"/>
    </source>
</evidence>
<accession>A0AAW0F5Q9</accession>
<protein>
    <submittedName>
        <fullName evidence="2">Uncharacterized protein</fullName>
    </submittedName>
</protein>
<sequence>MHSESADRLPITEDACRALVETYERQWCETRRVCEEQRALGRDDGVAAAAHGAALRMRRLWAEASRLHERLCDAAADGTPSFTPEERRSLRLLGFRSPPPSPPPPSDAAPPPLAPQPPLRPYDVAQLAALRADCTQLRQRNAELLGRLAWYELRDAHAAGGEEEKEKAGTTALSARSAPAHASDAYRQLAEVQHHYKRLFSSRAAQPSRTPSPYARQAEDTAIDALVRECAFPCSVRVERVGPDGLFLIDRPVWIEFASPQSSVLIVRDPDAVEPACTLESYLTALYAPLLQAVGRRGSAARAPEVETSVAASIPSAVHTPEAAAIALPTPALSTPALSQLTYAELVELKRAALLRLQRSGERTTRSDSVAVP</sequence>
<reference evidence="2 3" key="1">
    <citation type="journal article" date="2021" name="MBio">
        <title>A New Model Trypanosomatid, Novymonas esmeraldas: Genomic Perception of Its 'Candidatus Pandoraea novymonadis' Endosymbiont.</title>
        <authorList>
            <person name="Zakharova A."/>
            <person name="Saura A."/>
            <person name="Butenko A."/>
            <person name="Podesvova L."/>
            <person name="Warmusova S."/>
            <person name="Kostygov A.Y."/>
            <person name="Nenarokova A."/>
            <person name="Lukes J."/>
            <person name="Opperdoes F.R."/>
            <person name="Yurchenko V."/>
        </authorList>
    </citation>
    <scope>NUCLEOTIDE SEQUENCE [LARGE SCALE GENOMIC DNA]</scope>
    <source>
        <strain evidence="2 3">E262AT.01</strain>
    </source>
</reference>
<dbReference type="EMBL" id="JAECZO010000012">
    <property type="protein sequence ID" value="KAK7201151.1"/>
    <property type="molecule type" value="Genomic_DNA"/>
</dbReference>
<dbReference type="AlphaFoldDB" id="A0AAW0F5Q9"/>
<comment type="caution">
    <text evidence="2">The sequence shown here is derived from an EMBL/GenBank/DDBJ whole genome shotgun (WGS) entry which is preliminary data.</text>
</comment>
<feature type="compositionally biased region" description="Pro residues" evidence="1">
    <location>
        <begin position="97"/>
        <end position="120"/>
    </location>
</feature>
<evidence type="ECO:0000313" key="3">
    <source>
        <dbReference type="Proteomes" id="UP001430356"/>
    </source>
</evidence>
<name>A0AAW0F5Q9_9TRYP</name>
<organism evidence="2 3">
    <name type="scientific">Novymonas esmeraldas</name>
    <dbReference type="NCBI Taxonomy" id="1808958"/>
    <lineage>
        <taxon>Eukaryota</taxon>
        <taxon>Discoba</taxon>
        <taxon>Euglenozoa</taxon>
        <taxon>Kinetoplastea</taxon>
        <taxon>Metakinetoplastina</taxon>
        <taxon>Trypanosomatida</taxon>
        <taxon>Trypanosomatidae</taxon>
        <taxon>Novymonas</taxon>
    </lineage>
</organism>
<evidence type="ECO:0000313" key="2">
    <source>
        <dbReference type="EMBL" id="KAK7201151.1"/>
    </source>
</evidence>
<gene>
    <name evidence="2" type="ORF">NESM_000176100</name>
</gene>
<proteinExistence type="predicted"/>
<dbReference type="Proteomes" id="UP001430356">
    <property type="component" value="Unassembled WGS sequence"/>
</dbReference>